<evidence type="ECO:0000313" key="10">
    <source>
        <dbReference type="Proteomes" id="UP000027586"/>
    </source>
</evidence>
<keyword evidence="10" id="KW-1185">Reference proteome</keyword>
<feature type="transmembrane region" description="Helical" evidence="8">
    <location>
        <begin position="77"/>
        <end position="102"/>
    </location>
</feature>
<comment type="subcellular location">
    <subcellularLocation>
        <location evidence="1">Membrane</location>
        <topology evidence="1">Multi-pass membrane protein</topology>
    </subcellularLocation>
</comment>
<keyword evidence="2" id="KW-0813">Transport</keyword>
<evidence type="ECO:0000256" key="7">
    <source>
        <dbReference type="SAM" id="MobiDB-lite"/>
    </source>
</evidence>
<dbReference type="GO" id="GO:0005886">
    <property type="term" value="C:plasma membrane"/>
    <property type="evidence" value="ECO:0007669"/>
    <property type="project" value="TreeGrafter"/>
</dbReference>
<proteinExistence type="predicted"/>
<evidence type="ECO:0000256" key="1">
    <source>
        <dbReference type="ARBA" id="ARBA00004141"/>
    </source>
</evidence>
<keyword evidence="4 8" id="KW-1133">Transmembrane helix</keyword>
<dbReference type="Gene3D" id="1.10.287.70">
    <property type="match status" value="1"/>
</dbReference>
<dbReference type="InterPro" id="IPR003445">
    <property type="entry name" value="Cat_transpt"/>
</dbReference>
<feature type="transmembrane region" description="Helical" evidence="8">
    <location>
        <begin position="294"/>
        <end position="313"/>
    </location>
</feature>
<feature type="compositionally biased region" description="Low complexity" evidence="7">
    <location>
        <begin position="186"/>
        <end position="210"/>
    </location>
</feature>
<accession>A0A068RGT4</accession>
<dbReference type="PANTHER" id="PTHR31064:SF30">
    <property type="entry name" value="HIGH-AFFINITY POTASSIUM TRANSPORT PROTEIN-RELATED"/>
    <property type="match status" value="1"/>
</dbReference>
<dbReference type="Proteomes" id="UP000027586">
    <property type="component" value="Unassembled WGS sequence"/>
</dbReference>
<evidence type="ECO:0000256" key="5">
    <source>
        <dbReference type="ARBA" id="ARBA00023065"/>
    </source>
</evidence>
<dbReference type="InterPro" id="IPR051143">
    <property type="entry name" value="TrkH_K-transport"/>
</dbReference>
<dbReference type="PANTHER" id="PTHR31064">
    <property type="entry name" value="POTASSIUM TRANSPORT PROTEIN DDB_G0292412-RELATED"/>
    <property type="match status" value="1"/>
</dbReference>
<evidence type="ECO:0000256" key="4">
    <source>
        <dbReference type="ARBA" id="ARBA00022989"/>
    </source>
</evidence>
<dbReference type="SUPFAM" id="SSF81324">
    <property type="entry name" value="Voltage-gated potassium channels"/>
    <property type="match status" value="1"/>
</dbReference>
<keyword evidence="6 8" id="KW-0472">Membrane</keyword>
<feature type="transmembrane region" description="Helical" evidence="8">
    <location>
        <begin position="575"/>
        <end position="594"/>
    </location>
</feature>
<protein>
    <submittedName>
        <fullName evidence="9">Potassium ion transporter</fullName>
    </submittedName>
</protein>
<comment type="caution">
    <text evidence="9">The sequence shown here is derived from an EMBL/GenBank/DDBJ whole genome shotgun (WGS) entry which is preliminary data.</text>
</comment>
<evidence type="ECO:0000313" key="9">
    <source>
        <dbReference type="EMBL" id="CDH48857.1"/>
    </source>
</evidence>
<dbReference type="GO" id="GO:0030007">
    <property type="term" value="P:intracellular potassium ion homeostasis"/>
    <property type="evidence" value="ECO:0007669"/>
    <property type="project" value="TreeGrafter"/>
</dbReference>
<keyword evidence="5" id="KW-0406">Ion transport</keyword>
<feature type="transmembrane region" description="Helical" evidence="8">
    <location>
        <begin position="425"/>
        <end position="449"/>
    </location>
</feature>
<evidence type="ECO:0000256" key="8">
    <source>
        <dbReference type="SAM" id="Phobius"/>
    </source>
</evidence>
<dbReference type="GO" id="GO:0140107">
    <property type="term" value="F:high-affinity potassium ion transmembrane transporter activity"/>
    <property type="evidence" value="ECO:0007669"/>
    <property type="project" value="TreeGrafter"/>
</dbReference>
<dbReference type="EMBL" id="CBTN010000002">
    <property type="protein sequence ID" value="CDH48857.1"/>
    <property type="molecule type" value="Genomic_DNA"/>
</dbReference>
<dbReference type="AlphaFoldDB" id="A0A068RGT4"/>
<evidence type="ECO:0000256" key="6">
    <source>
        <dbReference type="ARBA" id="ARBA00023136"/>
    </source>
</evidence>
<dbReference type="OrthoDB" id="9999863at2759"/>
<dbReference type="Pfam" id="PF02386">
    <property type="entry name" value="TrkH"/>
    <property type="match status" value="1"/>
</dbReference>
<reference evidence="9" key="1">
    <citation type="submission" date="2013-08" db="EMBL/GenBank/DDBJ databases">
        <title>Gene expansion shapes genome architecture in the human pathogen Lichtheimia corymbifera: an evolutionary genomics analysis in the ancient terrestrial Mucorales (Mucoromycotina).</title>
        <authorList>
            <person name="Schwartze V.U."/>
            <person name="Winter S."/>
            <person name="Shelest E."/>
            <person name="Marcet-Houben M."/>
            <person name="Horn F."/>
            <person name="Wehner S."/>
            <person name="Hoffmann K."/>
            <person name="Riege K."/>
            <person name="Sammeth M."/>
            <person name="Nowrousian M."/>
            <person name="Valiante V."/>
            <person name="Linde J."/>
            <person name="Jacobsen I.D."/>
            <person name="Marz M."/>
            <person name="Brakhage A.A."/>
            <person name="Gabaldon T."/>
            <person name="Bocker S."/>
            <person name="Voigt K."/>
        </authorList>
    </citation>
    <scope>NUCLEOTIDE SEQUENCE [LARGE SCALE GENOMIC DNA]</scope>
    <source>
        <strain evidence="9">FSU 9682</strain>
    </source>
</reference>
<evidence type="ECO:0000256" key="2">
    <source>
        <dbReference type="ARBA" id="ARBA00022448"/>
    </source>
</evidence>
<feature type="region of interest" description="Disordered" evidence="7">
    <location>
        <begin position="168"/>
        <end position="222"/>
    </location>
</feature>
<dbReference type="VEuPathDB" id="FungiDB:LCOR_00626.1"/>
<evidence type="ECO:0000256" key="3">
    <source>
        <dbReference type="ARBA" id="ARBA00022692"/>
    </source>
</evidence>
<sequence length="715" mass="81461">MHDNCRRVIEGVKSVWSEHINFLVLHYLYIICLCFIFAGLYYCQPGTDWDFIDALYMSTTGATNTGLNTIAMSELSLYQYLLMFFSSICGSHVIVSIIIVLVRKHYFSKRFEDVLAYNRELQERVKQRKREGFMMKKPPFWRSKSMSDCREPNSGPLQIVLRRFRTENSKDDSTYGEEEIAQRMKQLQQQQQSTPALAAAAHSQPTASPQHEGAPGGGIAFNPDIAFQRERARQLMDDTREGGIKDKDEDDIFTEDINEILRKPIDKSQLTREQRYKIGGLEYRAIDFLSKMIPIWYLSVNLIGSLSLRIYIASSKYAQQVLETSNPTPMDPWLFSFFVCISSFDNLGLSVLDASMVPFLNAPAPLLISAFMILLGNTGYPISLRAAVWCMHKLTPNEHTRKTLRYLLDHPRRCYTNMFPSTQTWWLVIVVVVFNVVMTGVFLATNFWLPVLDGVSWPSRVLDGFFQGVSTRNAGFVVVNLLQVNPGTQICYIIFMYISVYPLAISIRNSNVYQERELGIYSHTRQDDEEQGLAPFKLRRKPTISSVMTSSRKLITKRPSFYVMQQLQRQLAQEIIWLVLGVFFICVIEAESIMSPTPITALTVLYECASAFGTAGSSTGFPGVSTSQSAQYHTLSKLILIALMVRGRHRGLPSAIDRAVQLPSEELDEMDNKEQQLKQQYTVDITSSRELSTTDLSMSASRWHIRTSNSHRSIL</sequence>
<keyword evidence="3 8" id="KW-0812">Transmembrane</keyword>
<name>A0A068RGT4_9FUNG</name>
<gene>
    <name evidence="9" type="ORF">LCOR_00626.1</name>
</gene>
<feature type="transmembrane region" description="Helical" evidence="8">
    <location>
        <begin position="364"/>
        <end position="382"/>
    </location>
</feature>
<feature type="transmembrane region" description="Helical" evidence="8">
    <location>
        <begin position="20"/>
        <end position="42"/>
    </location>
</feature>
<dbReference type="GO" id="GO:1990573">
    <property type="term" value="P:potassium ion import across plasma membrane"/>
    <property type="evidence" value="ECO:0007669"/>
    <property type="project" value="TreeGrafter"/>
</dbReference>
<dbReference type="STRING" id="1263082.A0A068RGT4"/>
<organism evidence="9 10">
    <name type="scientific">Lichtheimia corymbifera JMRC:FSU:9682</name>
    <dbReference type="NCBI Taxonomy" id="1263082"/>
    <lineage>
        <taxon>Eukaryota</taxon>
        <taxon>Fungi</taxon>
        <taxon>Fungi incertae sedis</taxon>
        <taxon>Mucoromycota</taxon>
        <taxon>Mucoromycotina</taxon>
        <taxon>Mucoromycetes</taxon>
        <taxon>Mucorales</taxon>
        <taxon>Lichtheimiaceae</taxon>
        <taxon>Lichtheimia</taxon>
    </lineage>
</organism>